<evidence type="ECO:0000313" key="2">
    <source>
        <dbReference type="Proteomes" id="UP001055072"/>
    </source>
</evidence>
<sequence>MSRATQSPPLSPPHTPSRPSPSPLRPVSPNSSRPSSLLSSRRPSGTPQPPSSSGTPPPMSVQKTRARDLLRKHYGLGVGPPPSGSGRPGAVDPMDLDSAAFDAKAYYEQLITTSSLPTLLKKENELLTEIRELDSERQSLVYNHHHELIAASDTIAAMKARAENLDADMDLLKAAFSEISRLSAEVVIESKYSKEQETSVPST</sequence>
<organism evidence="1 2">
    <name type="scientific">Irpex rosettiformis</name>
    <dbReference type="NCBI Taxonomy" id="378272"/>
    <lineage>
        <taxon>Eukaryota</taxon>
        <taxon>Fungi</taxon>
        <taxon>Dikarya</taxon>
        <taxon>Basidiomycota</taxon>
        <taxon>Agaricomycotina</taxon>
        <taxon>Agaricomycetes</taxon>
        <taxon>Polyporales</taxon>
        <taxon>Irpicaceae</taxon>
        <taxon>Irpex</taxon>
    </lineage>
</organism>
<dbReference type="Proteomes" id="UP001055072">
    <property type="component" value="Unassembled WGS sequence"/>
</dbReference>
<protein>
    <submittedName>
        <fullName evidence="1">Vps51/Vps67-domain-containing protein</fullName>
    </submittedName>
</protein>
<proteinExistence type="predicted"/>
<comment type="caution">
    <text evidence="1">The sequence shown here is derived from an EMBL/GenBank/DDBJ whole genome shotgun (WGS) entry which is preliminary data.</text>
</comment>
<gene>
    <name evidence="1" type="ORF">BDY19DRAFT_888268</name>
</gene>
<evidence type="ECO:0000313" key="1">
    <source>
        <dbReference type="EMBL" id="KAI0090151.1"/>
    </source>
</evidence>
<name>A0ACB8U7E7_9APHY</name>
<dbReference type="EMBL" id="MU274908">
    <property type="protein sequence ID" value="KAI0090151.1"/>
    <property type="molecule type" value="Genomic_DNA"/>
</dbReference>
<accession>A0ACB8U7E7</accession>
<keyword evidence="2" id="KW-1185">Reference proteome</keyword>
<reference evidence="1" key="1">
    <citation type="journal article" date="2021" name="Environ. Microbiol.">
        <title>Gene family expansions and transcriptome signatures uncover fungal adaptations to wood decay.</title>
        <authorList>
            <person name="Hage H."/>
            <person name="Miyauchi S."/>
            <person name="Viragh M."/>
            <person name="Drula E."/>
            <person name="Min B."/>
            <person name="Chaduli D."/>
            <person name="Navarro D."/>
            <person name="Favel A."/>
            <person name="Norest M."/>
            <person name="Lesage-Meessen L."/>
            <person name="Balint B."/>
            <person name="Merenyi Z."/>
            <person name="de Eugenio L."/>
            <person name="Morin E."/>
            <person name="Martinez A.T."/>
            <person name="Baldrian P."/>
            <person name="Stursova M."/>
            <person name="Martinez M.J."/>
            <person name="Novotny C."/>
            <person name="Magnuson J.K."/>
            <person name="Spatafora J.W."/>
            <person name="Maurice S."/>
            <person name="Pangilinan J."/>
            <person name="Andreopoulos W."/>
            <person name="LaButti K."/>
            <person name="Hundley H."/>
            <person name="Na H."/>
            <person name="Kuo A."/>
            <person name="Barry K."/>
            <person name="Lipzen A."/>
            <person name="Henrissat B."/>
            <person name="Riley R."/>
            <person name="Ahrendt S."/>
            <person name="Nagy L.G."/>
            <person name="Grigoriev I.V."/>
            <person name="Martin F."/>
            <person name="Rosso M.N."/>
        </authorList>
    </citation>
    <scope>NUCLEOTIDE SEQUENCE</scope>
    <source>
        <strain evidence="1">CBS 384.51</strain>
    </source>
</reference>